<gene>
    <name evidence="3" type="ORF">A0J61_01463</name>
</gene>
<name>A0A1C7NN16_9FUNG</name>
<feature type="non-terminal residue" evidence="3">
    <location>
        <position position="1"/>
    </location>
</feature>
<sequence length="405" mass="45831">AVIKRYPDGSQEIIVPQTLTAEQENYEFPPRSRFLKKLATSTAERRRISVLQDHLAPSAPHSTPSTESIPAPALPSPSAQPSSASVEMKEPDQLALNEWFTKKENRTMSKKSEKNRAVIDWMNDVERQSKSLLTNKKYQRLVKKPSPSTSQNSNKIQFKSEAGKRWANSILANASLLPPDDGCRKHYVPRRLLSSSIQQHNFKSNGIDFEEENKQATEAASKIQMIWKEYQNKSSQNALETQVGMAAMASTGQRTPIAGMVQLVQMLHQSLDIQKQKSHHRMVKLESLLKEETRKRQEAEANIKRLESMYCTTEKRQSLLKKVTELEKEENKRTMKKQPSTQSTASKKSVRSRKSLVPESPITKTTHLRSSSIAITRNVPIKPAVAPPSTARRLTVAPHIRRPIQ</sequence>
<protein>
    <submittedName>
        <fullName evidence="3">Uncharacterized protein</fullName>
    </submittedName>
</protein>
<keyword evidence="4" id="KW-1185">Reference proteome</keyword>
<evidence type="ECO:0000256" key="1">
    <source>
        <dbReference type="SAM" id="Coils"/>
    </source>
</evidence>
<evidence type="ECO:0000313" key="3">
    <source>
        <dbReference type="EMBL" id="OBZ90487.1"/>
    </source>
</evidence>
<dbReference type="Proteomes" id="UP000093000">
    <property type="component" value="Unassembled WGS sequence"/>
</dbReference>
<feature type="coiled-coil region" evidence="1">
    <location>
        <begin position="282"/>
        <end position="309"/>
    </location>
</feature>
<keyword evidence="1" id="KW-0175">Coiled coil</keyword>
<dbReference type="EMBL" id="LUGH01000047">
    <property type="protein sequence ID" value="OBZ90487.1"/>
    <property type="molecule type" value="Genomic_DNA"/>
</dbReference>
<feature type="region of interest" description="Disordered" evidence="2">
    <location>
        <begin position="326"/>
        <end position="371"/>
    </location>
</feature>
<dbReference type="OrthoDB" id="2279208at2759"/>
<reference evidence="3 4" key="1">
    <citation type="submission" date="2016-03" db="EMBL/GenBank/DDBJ databases">
        <title>Choanephora cucurbitarum.</title>
        <authorList>
            <person name="Min B."/>
            <person name="Park H."/>
            <person name="Park J.-H."/>
            <person name="Shin H.-D."/>
            <person name="Choi I.-G."/>
        </authorList>
    </citation>
    <scope>NUCLEOTIDE SEQUENCE [LARGE SCALE GENOMIC DNA]</scope>
    <source>
        <strain evidence="3 4">KUS-F28377</strain>
    </source>
</reference>
<proteinExistence type="predicted"/>
<accession>A0A1C7NN16</accession>
<dbReference type="AlphaFoldDB" id="A0A1C7NN16"/>
<dbReference type="InParanoid" id="A0A1C7NN16"/>
<dbReference type="STRING" id="101091.A0A1C7NN16"/>
<evidence type="ECO:0000256" key="2">
    <source>
        <dbReference type="SAM" id="MobiDB-lite"/>
    </source>
</evidence>
<evidence type="ECO:0000313" key="4">
    <source>
        <dbReference type="Proteomes" id="UP000093000"/>
    </source>
</evidence>
<feature type="compositionally biased region" description="Low complexity" evidence="2">
    <location>
        <begin position="76"/>
        <end position="85"/>
    </location>
</feature>
<feature type="compositionally biased region" description="Polar residues" evidence="2">
    <location>
        <begin position="362"/>
        <end position="371"/>
    </location>
</feature>
<organism evidence="3 4">
    <name type="scientific">Choanephora cucurbitarum</name>
    <dbReference type="NCBI Taxonomy" id="101091"/>
    <lineage>
        <taxon>Eukaryota</taxon>
        <taxon>Fungi</taxon>
        <taxon>Fungi incertae sedis</taxon>
        <taxon>Mucoromycota</taxon>
        <taxon>Mucoromycotina</taxon>
        <taxon>Mucoromycetes</taxon>
        <taxon>Mucorales</taxon>
        <taxon>Mucorineae</taxon>
        <taxon>Choanephoraceae</taxon>
        <taxon>Choanephoroideae</taxon>
        <taxon>Choanephora</taxon>
    </lineage>
</organism>
<feature type="region of interest" description="Disordered" evidence="2">
    <location>
        <begin position="56"/>
        <end position="90"/>
    </location>
</feature>
<comment type="caution">
    <text evidence="3">The sequence shown here is derived from an EMBL/GenBank/DDBJ whole genome shotgun (WGS) entry which is preliminary data.</text>
</comment>